<evidence type="ECO:0000313" key="2">
    <source>
        <dbReference type="EMBL" id="JAD67808.1"/>
    </source>
</evidence>
<organism evidence="2">
    <name type="scientific">Arundo donax</name>
    <name type="common">Giant reed</name>
    <name type="synonym">Donax arundinaceus</name>
    <dbReference type="NCBI Taxonomy" id="35708"/>
    <lineage>
        <taxon>Eukaryota</taxon>
        <taxon>Viridiplantae</taxon>
        <taxon>Streptophyta</taxon>
        <taxon>Embryophyta</taxon>
        <taxon>Tracheophyta</taxon>
        <taxon>Spermatophyta</taxon>
        <taxon>Magnoliopsida</taxon>
        <taxon>Liliopsida</taxon>
        <taxon>Poales</taxon>
        <taxon>Poaceae</taxon>
        <taxon>PACMAD clade</taxon>
        <taxon>Arundinoideae</taxon>
        <taxon>Arundineae</taxon>
        <taxon>Arundo</taxon>
    </lineage>
</organism>
<proteinExistence type="predicted"/>
<evidence type="ECO:0000256" key="1">
    <source>
        <dbReference type="SAM" id="Phobius"/>
    </source>
</evidence>
<reference evidence="2" key="2">
    <citation type="journal article" date="2015" name="Data Brief">
        <title>Shoot transcriptome of the giant reed, Arundo donax.</title>
        <authorList>
            <person name="Barrero R.A."/>
            <person name="Guerrero F.D."/>
            <person name="Moolhuijzen P."/>
            <person name="Goolsby J.A."/>
            <person name="Tidwell J."/>
            <person name="Bellgard S.E."/>
            <person name="Bellgard M.I."/>
        </authorList>
    </citation>
    <scope>NUCLEOTIDE SEQUENCE</scope>
    <source>
        <tissue evidence="2">Shoot tissue taken approximately 20 cm above the soil surface</tissue>
    </source>
</reference>
<dbReference type="EMBL" id="GBRH01230087">
    <property type="protein sequence ID" value="JAD67808.1"/>
    <property type="molecule type" value="Transcribed_RNA"/>
</dbReference>
<accession>A0A0A9C018</accession>
<reference evidence="2" key="1">
    <citation type="submission" date="2014-09" db="EMBL/GenBank/DDBJ databases">
        <authorList>
            <person name="Magalhaes I.L.F."/>
            <person name="Oliveira U."/>
            <person name="Santos F.R."/>
            <person name="Vidigal T.H.D.A."/>
            <person name="Brescovit A.D."/>
            <person name="Santos A.J."/>
        </authorList>
    </citation>
    <scope>NUCLEOTIDE SEQUENCE</scope>
    <source>
        <tissue evidence="2">Shoot tissue taken approximately 20 cm above the soil surface</tissue>
    </source>
</reference>
<keyword evidence="1" id="KW-0472">Membrane</keyword>
<protein>
    <submittedName>
        <fullName evidence="2">Uncharacterized protein</fullName>
    </submittedName>
</protein>
<keyword evidence="1" id="KW-1133">Transmembrane helix</keyword>
<keyword evidence="1" id="KW-0812">Transmembrane</keyword>
<feature type="transmembrane region" description="Helical" evidence="1">
    <location>
        <begin position="25"/>
        <end position="43"/>
    </location>
</feature>
<dbReference type="AlphaFoldDB" id="A0A0A9C018"/>
<name>A0A0A9C018_ARUDO</name>
<sequence>MRLECNRIRSRTLDREMSIGHHEPIRILLVVMFIVVPIGWFPVGGERRSRLMCVEEAWRGVGVVTHCTLPMLVELPNLQLHVTHHRFDLRLPTLQGCSRGLQCLKA</sequence>